<dbReference type="Proteomes" id="UP000867740">
    <property type="component" value="Unassembled WGS sequence"/>
</dbReference>
<evidence type="ECO:0000256" key="1">
    <source>
        <dbReference type="SAM" id="SignalP"/>
    </source>
</evidence>
<accession>A0A9P3WI02</accession>
<dbReference type="EMBL" id="DACSUM010000046">
    <property type="protein sequence ID" value="HAT3584005.1"/>
    <property type="molecule type" value="Genomic_DNA"/>
</dbReference>
<evidence type="ECO:0000313" key="2">
    <source>
        <dbReference type="EMBL" id="HAT3584005.1"/>
    </source>
</evidence>
<dbReference type="RefSeq" id="WP_047371110.1">
    <property type="nucleotide sequence ID" value="NZ_CABMNU010000005.1"/>
</dbReference>
<comment type="caution">
    <text evidence="2">The sequence shown here is derived from an EMBL/GenBank/DDBJ whole genome shotgun (WGS) entry which is preliminary data.</text>
</comment>
<protein>
    <submittedName>
        <fullName evidence="2">Uncharacterized protein</fullName>
    </submittedName>
</protein>
<keyword evidence="1" id="KW-0732">Signal</keyword>
<reference evidence="2" key="1">
    <citation type="journal article" date="2018" name="Genome Biol.">
        <title>SKESA: strategic k-mer extension for scrupulous assemblies.</title>
        <authorList>
            <person name="Souvorov A."/>
            <person name="Agarwala R."/>
            <person name="Lipman D.J."/>
        </authorList>
    </citation>
    <scope>NUCLEOTIDE SEQUENCE</scope>
    <source>
        <strain evidence="2">CAVp300</strain>
    </source>
</reference>
<proteinExistence type="predicted"/>
<organism evidence="2 3">
    <name type="scientific">Kluyvera intermedia</name>
    <name type="common">Enterobacter intermedius</name>
    <dbReference type="NCBI Taxonomy" id="61648"/>
    <lineage>
        <taxon>Bacteria</taxon>
        <taxon>Pseudomonadati</taxon>
        <taxon>Pseudomonadota</taxon>
        <taxon>Gammaproteobacteria</taxon>
        <taxon>Enterobacterales</taxon>
        <taxon>Enterobacteriaceae</taxon>
        <taxon>Kluyvera</taxon>
    </lineage>
</organism>
<reference evidence="2" key="2">
    <citation type="submission" date="2020-10" db="EMBL/GenBank/DDBJ databases">
        <authorList>
            <consortium name="NCBI Pathogen Detection Project"/>
        </authorList>
    </citation>
    <scope>NUCLEOTIDE SEQUENCE</scope>
    <source>
        <strain evidence="2">CAVp300</strain>
    </source>
</reference>
<gene>
    <name evidence="2" type="ORF">I8531_004366</name>
</gene>
<sequence length="85" mass="9171">MKTQLVMALLFSTFSIGALAQNVTVNVPDGYKIELVPINTPTAQTTYVAPQVVAPAPVVRVAPRARHLASIGEGMIIEHQIDDHH</sequence>
<feature type="signal peptide" evidence="1">
    <location>
        <begin position="1"/>
        <end position="20"/>
    </location>
</feature>
<feature type="chain" id="PRO_5040221491" evidence="1">
    <location>
        <begin position="21"/>
        <end position="85"/>
    </location>
</feature>
<dbReference type="AlphaFoldDB" id="A0A9P3WI02"/>
<evidence type="ECO:0000313" key="3">
    <source>
        <dbReference type="Proteomes" id="UP000867740"/>
    </source>
</evidence>
<name>A0A9P3WI02_KLUIN</name>